<comment type="caution">
    <text evidence="5">The sequence shown here is derived from an EMBL/GenBank/DDBJ whole genome shotgun (WGS) entry which is preliminary data.</text>
</comment>
<feature type="compositionally biased region" description="Low complexity" evidence="3">
    <location>
        <begin position="352"/>
        <end position="363"/>
    </location>
</feature>
<feature type="coiled-coil region" evidence="2">
    <location>
        <begin position="916"/>
        <end position="975"/>
    </location>
</feature>
<feature type="region of interest" description="Disordered" evidence="3">
    <location>
        <begin position="262"/>
        <end position="281"/>
    </location>
</feature>
<dbReference type="PANTHER" id="PTHR11439:SF509">
    <property type="entry name" value="RNA-DIRECTED DNA POLYMERASE"/>
    <property type="match status" value="1"/>
</dbReference>
<dbReference type="CDD" id="cd09272">
    <property type="entry name" value="RNase_HI_RT_Ty1"/>
    <property type="match status" value="1"/>
</dbReference>
<evidence type="ECO:0000256" key="1">
    <source>
        <dbReference type="PROSITE-ProRule" id="PRU00176"/>
    </source>
</evidence>
<dbReference type="AlphaFoldDB" id="A0A6L2NEL5"/>
<keyword evidence="5" id="KW-0548">Nucleotidyltransferase</keyword>
<keyword evidence="5" id="KW-0695">RNA-directed DNA polymerase</keyword>
<evidence type="ECO:0000259" key="4">
    <source>
        <dbReference type="PROSITE" id="PS50102"/>
    </source>
</evidence>
<keyword evidence="1" id="KW-0694">RNA-binding</keyword>
<dbReference type="InterPro" id="IPR054722">
    <property type="entry name" value="PolX-like_BBD"/>
</dbReference>
<feature type="domain" description="RRM" evidence="4">
    <location>
        <begin position="44"/>
        <end position="121"/>
    </location>
</feature>
<gene>
    <name evidence="5" type="ORF">Tci_055073</name>
</gene>
<dbReference type="InterPro" id="IPR012677">
    <property type="entry name" value="Nucleotide-bd_a/b_plait_sf"/>
</dbReference>
<keyword evidence="5" id="KW-0808">Transferase</keyword>
<dbReference type="Pfam" id="PF22936">
    <property type="entry name" value="Pol_BBD"/>
    <property type="match status" value="1"/>
</dbReference>
<sequence length="1260" mass="143012">MEKEAKINAAVCILNEPGSSEKTWNHQSKPIDNPFVKDVEKSATSFYVTNFPNSLDAKNLWKEFQPIGRMVDAYIANKRSKQGKRFGFVKFLGVHNEVDFEKSLSNVWIESYHVFVSVAKYQRNPKSDLISLKKPYFENLQPKTSHGRPIFNSNCTAEFFSKQSYASVAHGETRPRVNLQTNVDNIKNIQLGEDDLIKVEDTSTVVLVKVKEIDTISNMYHVCQIEGFLDVKIHYVGGLWMWIQFTSAKSCEANLSIHISNDLESNDSDDDRDFEEHRSINEKVDPKETFDDFVKHTVEDKDVIKASAQGYQSDDSTPPDIKKDVAINDEATPRVVNVGVFSSSDTNKECSRSSNSSRSGKCSTSFGKYKRKELKGFVFFDVMNRMIEAGGALGFDVKGCKKSLRQMINGIARERSGGLVTIWDPNFFVKKRLRCGDNYIIVEGKWKNSTEEFFIINVYDPQHQPYKSILWSFLHNFILNHSGKVILPDDLNEVRSESERSQSGNNVTTDNNVEGVSESSCMHNNDLIYDNNHNNIMLDNYKILSKDPFNLYDILNKRNDSGDDLKYPPGFTPSVINVEEVNKRKGATSNEVNEHVNSNSNKLEESIPKGKLSLNNCVCSKKVHTGDSMLQLMDEFYKMMNELVRNQCDVTNHQVNVQFLLQLQPEWQRPQQAATKNRGKTIINSPPPTYDQEPEMVAEDDALSKEKEIDKLMALISLSFKKIYKPTNNNLNTSSNTIRENQDNTLRINRGTGYDNQMAVNVAGARENIDSHVVQKSRIHFYNYKEYWHVAIECQKLKRANDVAYHKEKMILCKQEEAGFQLNAEQADRRDDTNDKPEDQDLKAHYLYMAQIQVVTPNAVENSGPIFDVEPLQNVQNDNDNYNVFANDSEHPKQPESVNDTYPDEKDEDEDLAKEHDLLASLVEKLKSEINESKERNKLLDSSNKTLVDKLKREIEDFKNKNKCLESLNNHFKEANTKLVKNNQLMFIDLKKFQAKLDRYHDVDYASKLVEIVLFIVDSGCSKHMTGNLKLLSNFVEKFICTVKFKNDQIASILGYGDLYDIVTGLPKLKFVKDYICSSCELGKAKLVSKSSVITAADAPNERQQQNTTPSTSTTVAADTPPLNIQTTTKTTNQAPTQAASVTAIENINLAKSLKENAQVDEDKFINIFSTPYSKDTGFKLSTFSDLDHVGCLDSSKSTSVGIQFLGGDKLVSWSSKKRDYTSISTVKAEYVSLSACCAQVLWIRTQLTDYGFHFDKIPM</sequence>
<evidence type="ECO:0000313" key="5">
    <source>
        <dbReference type="EMBL" id="GEU83095.1"/>
    </source>
</evidence>
<feature type="region of interest" description="Disordered" evidence="3">
    <location>
        <begin position="306"/>
        <end position="328"/>
    </location>
</feature>
<dbReference type="SMART" id="SM00360">
    <property type="entry name" value="RRM"/>
    <property type="match status" value="1"/>
</dbReference>
<organism evidence="5">
    <name type="scientific">Tanacetum cinerariifolium</name>
    <name type="common">Dalmatian daisy</name>
    <name type="synonym">Chrysanthemum cinerariifolium</name>
    <dbReference type="NCBI Taxonomy" id="118510"/>
    <lineage>
        <taxon>Eukaryota</taxon>
        <taxon>Viridiplantae</taxon>
        <taxon>Streptophyta</taxon>
        <taxon>Embryophyta</taxon>
        <taxon>Tracheophyta</taxon>
        <taxon>Spermatophyta</taxon>
        <taxon>Magnoliopsida</taxon>
        <taxon>eudicotyledons</taxon>
        <taxon>Gunneridae</taxon>
        <taxon>Pentapetalae</taxon>
        <taxon>asterids</taxon>
        <taxon>campanulids</taxon>
        <taxon>Asterales</taxon>
        <taxon>Asteraceae</taxon>
        <taxon>Asteroideae</taxon>
        <taxon>Anthemideae</taxon>
        <taxon>Anthemidinae</taxon>
        <taxon>Tanacetum</taxon>
    </lineage>
</organism>
<feature type="region of interest" description="Disordered" evidence="3">
    <location>
        <begin position="1098"/>
        <end position="1135"/>
    </location>
</feature>
<feature type="region of interest" description="Disordered" evidence="3">
    <location>
        <begin position="344"/>
        <end position="363"/>
    </location>
</feature>
<evidence type="ECO:0000256" key="3">
    <source>
        <dbReference type="SAM" id="MobiDB-lite"/>
    </source>
</evidence>
<dbReference type="SUPFAM" id="SSF54928">
    <property type="entry name" value="RNA-binding domain, RBD"/>
    <property type="match status" value="1"/>
</dbReference>
<dbReference type="PROSITE" id="PS50102">
    <property type="entry name" value="RRM"/>
    <property type="match status" value="1"/>
</dbReference>
<dbReference type="Pfam" id="PF00076">
    <property type="entry name" value="RRM_1"/>
    <property type="match status" value="1"/>
</dbReference>
<keyword evidence="2" id="KW-0175">Coiled coil</keyword>
<dbReference type="InterPro" id="IPR035979">
    <property type="entry name" value="RBD_domain_sf"/>
</dbReference>
<dbReference type="GO" id="GO:0003964">
    <property type="term" value="F:RNA-directed DNA polymerase activity"/>
    <property type="evidence" value="ECO:0007669"/>
    <property type="project" value="UniProtKB-KW"/>
</dbReference>
<evidence type="ECO:0000256" key="2">
    <source>
        <dbReference type="SAM" id="Coils"/>
    </source>
</evidence>
<feature type="region of interest" description="Disordered" evidence="3">
    <location>
        <begin position="674"/>
        <end position="694"/>
    </location>
</feature>
<feature type="region of interest" description="Disordered" evidence="3">
    <location>
        <begin position="877"/>
        <end position="911"/>
    </location>
</feature>
<name>A0A6L2NEL5_TANCI</name>
<dbReference type="InterPro" id="IPR000504">
    <property type="entry name" value="RRM_dom"/>
</dbReference>
<dbReference type="EMBL" id="BKCJ010008615">
    <property type="protein sequence ID" value="GEU83095.1"/>
    <property type="molecule type" value="Genomic_DNA"/>
</dbReference>
<feature type="compositionally biased region" description="Acidic residues" evidence="3">
    <location>
        <begin position="264"/>
        <end position="273"/>
    </location>
</feature>
<reference evidence="5" key="1">
    <citation type="journal article" date="2019" name="Sci. Rep.">
        <title>Draft genome of Tanacetum cinerariifolium, the natural source of mosquito coil.</title>
        <authorList>
            <person name="Yamashiro T."/>
            <person name="Shiraishi A."/>
            <person name="Satake H."/>
            <person name="Nakayama K."/>
        </authorList>
    </citation>
    <scope>NUCLEOTIDE SEQUENCE</scope>
</reference>
<proteinExistence type="predicted"/>
<accession>A0A6L2NEL5</accession>
<dbReference type="Gene3D" id="3.30.70.330">
    <property type="match status" value="1"/>
</dbReference>
<feature type="compositionally biased region" description="Low complexity" evidence="3">
    <location>
        <begin position="1108"/>
        <end position="1135"/>
    </location>
</feature>
<dbReference type="PANTHER" id="PTHR11439">
    <property type="entry name" value="GAG-POL-RELATED RETROTRANSPOSON"/>
    <property type="match status" value="1"/>
</dbReference>
<dbReference type="GO" id="GO:0003723">
    <property type="term" value="F:RNA binding"/>
    <property type="evidence" value="ECO:0007669"/>
    <property type="project" value="UniProtKB-UniRule"/>
</dbReference>
<protein>
    <submittedName>
        <fullName evidence="5">RNA-directed DNA polymerase, eukaryota</fullName>
    </submittedName>
</protein>